<evidence type="ECO:0008006" key="3">
    <source>
        <dbReference type="Google" id="ProtNLM"/>
    </source>
</evidence>
<dbReference type="Gene3D" id="3.40.50.300">
    <property type="entry name" value="P-loop containing nucleotide triphosphate hydrolases"/>
    <property type="match status" value="1"/>
</dbReference>
<dbReference type="Proteomes" id="UP000006377">
    <property type="component" value="Chromosome"/>
</dbReference>
<proteinExistence type="predicted"/>
<reference evidence="1 2" key="1">
    <citation type="journal article" date="2011" name="Stand. Genomic Sci.">
        <title>Complete genome sequence of Parvibaculum lavamentivorans type strain (DS-1(T)).</title>
        <authorList>
            <person name="Schleheck D."/>
            <person name="Weiss M."/>
            <person name="Pitluck S."/>
            <person name="Bruce D."/>
            <person name="Land M.L."/>
            <person name="Han S."/>
            <person name="Saunders E."/>
            <person name="Tapia R."/>
            <person name="Detter C."/>
            <person name="Brettin T."/>
            <person name="Han J."/>
            <person name="Woyke T."/>
            <person name="Goodwin L."/>
            <person name="Pennacchio L."/>
            <person name="Nolan M."/>
            <person name="Cook A.M."/>
            <person name="Kjelleberg S."/>
            <person name="Thomas T."/>
        </authorList>
    </citation>
    <scope>NUCLEOTIDE SEQUENCE [LARGE SCALE GENOMIC DNA]</scope>
    <source>
        <strain evidence="2">DS-1 / DSM 13023 / NCIMB 13966</strain>
    </source>
</reference>
<protein>
    <recommendedName>
        <fullName evidence="3">Sulfotransferase family protein</fullName>
    </recommendedName>
</protein>
<dbReference type="HOGENOM" id="CLU_648667_0_0_5"/>
<dbReference type="EMBL" id="CP000774">
    <property type="protein sequence ID" value="ABS64918.1"/>
    <property type="molecule type" value="Genomic_DNA"/>
</dbReference>
<sequence>MEAVSHFYTADMAGLPRRVNRHRRSQYPLLVYWKDQIPERAGRHGAHRTPIMLDGERVLMDQNGQAARRAILVLGMHRSGTSALTGVLSALGVTAPNTLIRGNEWNRRGYWESAKLYHFHENLLAAAGSEWNDWSQFDSTWSSGAAAEPFSIKLARIVEDEFGSALLFAVKDPRMCRFLPLWLQTLKSLGVQTSVILSLREPMEVAISLRRRDGMSLNEGLLLWLRHTLDAEFSSRGLNRSFVYYDALLADWRSVVRQIGAELTIPFSRLTEDAEKDLNEFVSKELKNNTATLNEADVPTPLLRWVEKSHYAFQGLARKTGSEEIFLRTLDEVRNEFDQYCRIFSETSKRRRLSIQKNDPEKSYLGRKIERSLKGLMGEKLNHARRVWGIKTLLVCEPILKKEYAENLRRRLDRIEIRHRFKL</sequence>
<dbReference type="eggNOG" id="COG3551">
    <property type="taxonomic scope" value="Bacteria"/>
</dbReference>
<dbReference type="SUPFAM" id="SSF52540">
    <property type="entry name" value="P-loop containing nucleoside triphosphate hydrolases"/>
    <property type="match status" value="1"/>
</dbReference>
<dbReference type="STRING" id="402881.Plav_3314"/>
<organism evidence="1 2">
    <name type="scientific">Parvibaculum lavamentivorans (strain DS-1 / DSM 13023 / NCIMB 13966)</name>
    <dbReference type="NCBI Taxonomy" id="402881"/>
    <lineage>
        <taxon>Bacteria</taxon>
        <taxon>Pseudomonadati</taxon>
        <taxon>Pseudomonadota</taxon>
        <taxon>Alphaproteobacteria</taxon>
        <taxon>Hyphomicrobiales</taxon>
        <taxon>Parvibaculaceae</taxon>
        <taxon>Parvibaculum</taxon>
    </lineage>
</organism>
<evidence type="ECO:0000313" key="2">
    <source>
        <dbReference type="Proteomes" id="UP000006377"/>
    </source>
</evidence>
<gene>
    <name evidence="1" type="ordered locus">Plav_3314</name>
</gene>
<dbReference type="InterPro" id="IPR027417">
    <property type="entry name" value="P-loop_NTPase"/>
</dbReference>
<evidence type="ECO:0000313" key="1">
    <source>
        <dbReference type="EMBL" id="ABS64918.1"/>
    </source>
</evidence>
<name>A7HYD5_PARL1</name>
<dbReference type="KEGG" id="pla:Plav_3314"/>
<keyword evidence="2" id="KW-1185">Reference proteome</keyword>
<dbReference type="AlphaFoldDB" id="A7HYD5"/>
<accession>A7HYD5</accession>